<evidence type="ECO:0000313" key="8">
    <source>
        <dbReference type="EMBL" id="PMB90905.1"/>
    </source>
</evidence>
<keyword evidence="3 5" id="KW-0378">Hydrolase</keyword>
<reference evidence="8 9" key="1">
    <citation type="submission" date="2017-09" db="EMBL/GenBank/DDBJ databases">
        <title>Bacterial strain isolated from the female urinary microbiota.</title>
        <authorList>
            <person name="Thomas-White K."/>
            <person name="Kumar N."/>
            <person name="Forster S."/>
            <person name="Putonti C."/>
            <person name="Lawley T."/>
            <person name="Wolfe A.J."/>
        </authorList>
    </citation>
    <scope>NUCLEOTIDE SEQUENCE [LARGE SCALE GENOMIC DNA]</scope>
    <source>
        <strain evidence="8 9">UMB0744</strain>
    </source>
</reference>
<organism evidence="8 9">
    <name type="scientific">Varibaculum cambriense</name>
    <dbReference type="NCBI Taxonomy" id="184870"/>
    <lineage>
        <taxon>Bacteria</taxon>
        <taxon>Bacillati</taxon>
        <taxon>Actinomycetota</taxon>
        <taxon>Actinomycetes</taxon>
        <taxon>Actinomycetales</taxon>
        <taxon>Actinomycetaceae</taxon>
        <taxon>Varibaculum</taxon>
    </lineage>
</organism>
<name>A0ABX4UV92_9ACTO</name>
<keyword evidence="9" id="KW-1185">Reference proteome</keyword>
<accession>A0ABX4UV92</accession>
<dbReference type="PANTHER" id="PTHR43046">
    <property type="entry name" value="GDP-MANNOSE MANNOSYL HYDROLASE"/>
    <property type="match status" value="1"/>
</dbReference>
<proteinExistence type="inferred from homology"/>
<dbReference type="EMBL" id="PNGC01000001">
    <property type="protein sequence ID" value="PMB90905.1"/>
    <property type="molecule type" value="Genomic_DNA"/>
</dbReference>
<dbReference type="Pfam" id="PF00293">
    <property type="entry name" value="NUDIX"/>
    <property type="match status" value="1"/>
</dbReference>
<evidence type="ECO:0000256" key="5">
    <source>
        <dbReference type="RuleBase" id="RU003476"/>
    </source>
</evidence>
<dbReference type="InterPro" id="IPR020084">
    <property type="entry name" value="NUDIX_hydrolase_CS"/>
</dbReference>
<dbReference type="InterPro" id="IPR015797">
    <property type="entry name" value="NUDIX_hydrolase-like_dom_sf"/>
</dbReference>
<sequence length="212" mass="23877">MPLPAPQSAPIGWGGPKVSSGFRVPRPLPNPFPPNGENPLGSDWPVDADGYPGRYAARIIAFDSSQRILLISGHDFSDPTHRWWFTPGGGIEGGETPEQAALREFKEETGITLDREQLQGPVLYRESLLKFRKLWAIQAEHYFLVRLSADAPRAFPAQWTPSEKQLLEDIRWVGLGELAHLAQRETIYPKCLPKLAKQWAFDWDGCQKTVYD</sequence>
<dbReference type="InterPro" id="IPR000086">
    <property type="entry name" value="NUDIX_hydrolase_dom"/>
</dbReference>
<feature type="domain" description="Nudix hydrolase" evidence="7">
    <location>
        <begin position="52"/>
        <end position="195"/>
    </location>
</feature>
<dbReference type="PROSITE" id="PS51462">
    <property type="entry name" value="NUDIX"/>
    <property type="match status" value="1"/>
</dbReference>
<evidence type="ECO:0000256" key="1">
    <source>
        <dbReference type="ARBA" id="ARBA00001946"/>
    </source>
</evidence>
<dbReference type="Proteomes" id="UP000243201">
    <property type="component" value="Unassembled WGS sequence"/>
</dbReference>
<feature type="region of interest" description="Disordered" evidence="6">
    <location>
        <begin position="1"/>
        <end position="43"/>
    </location>
</feature>
<evidence type="ECO:0000256" key="2">
    <source>
        <dbReference type="ARBA" id="ARBA00005582"/>
    </source>
</evidence>
<dbReference type="PROSITE" id="PS00893">
    <property type="entry name" value="NUDIX_BOX"/>
    <property type="match status" value="1"/>
</dbReference>
<evidence type="ECO:0000313" key="9">
    <source>
        <dbReference type="Proteomes" id="UP000243201"/>
    </source>
</evidence>
<dbReference type="InterPro" id="IPR020476">
    <property type="entry name" value="Nudix_hydrolase"/>
</dbReference>
<dbReference type="PRINTS" id="PR00502">
    <property type="entry name" value="NUDIXFAMILY"/>
</dbReference>
<protein>
    <submittedName>
        <fullName evidence="8">NUDIX hydrolase</fullName>
    </submittedName>
</protein>
<evidence type="ECO:0000256" key="6">
    <source>
        <dbReference type="SAM" id="MobiDB-lite"/>
    </source>
</evidence>
<feature type="compositionally biased region" description="Pro residues" evidence="6">
    <location>
        <begin position="26"/>
        <end position="36"/>
    </location>
</feature>
<keyword evidence="4" id="KW-0460">Magnesium</keyword>
<evidence type="ECO:0000256" key="3">
    <source>
        <dbReference type="ARBA" id="ARBA00022801"/>
    </source>
</evidence>
<gene>
    <name evidence="8" type="ORF">CJ240_04195</name>
</gene>
<comment type="cofactor">
    <cofactor evidence="1">
        <name>Mg(2+)</name>
        <dbReference type="ChEBI" id="CHEBI:18420"/>
    </cofactor>
</comment>
<dbReference type="Gene3D" id="3.90.79.10">
    <property type="entry name" value="Nucleoside Triphosphate Pyrophosphohydrolase"/>
    <property type="match status" value="1"/>
</dbReference>
<evidence type="ECO:0000259" key="7">
    <source>
        <dbReference type="PROSITE" id="PS51462"/>
    </source>
</evidence>
<dbReference type="CDD" id="cd04685">
    <property type="entry name" value="NUDIX_Hydrolase"/>
    <property type="match status" value="1"/>
</dbReference>
<comment type="similarity">
    <text evidence="2 5">Belongs to the Nudix hydrolase family.</text>
</comment>
<comment type="caution">
    <text evidence="8">The sequence shown here is derived from an EMBL/GenBank/DDBJ whole genome shotgun (WGS) entry which is preliminary data.</text>
</comment>
<dbReference type="SUPFAM" id="SSF55811">
    <property type="entry name" value="Nudix"/>
    <property type="match status" value="1"/>
</dbReference>
<dbReference type="GO" id="GO:0016787">
    <property type="term" value="F:hydrolase activity"/>
    <property type="evidence" value="ECO:0007669"/>
    <property type="project" value="UniProtKB-KW"/>
</dbReference>
<dbReference type="PANTHER" id="PTHR43046:SF12">
    <property type="entry name" value="GDP-MANNOSE MANNOSYL HYDROLASE"/>
    <property type="match status" value="1"/>
</dbReference>
<evidence type="ECO:0000256" key="4">
    <source>
        <dbReference type="ARBA" id="ARBA00022842"/>
    </source>
</evidence>